<dbReference type="Proteomes" id="UP000767854">
    <property type="component" value="Unassembled WGS sequence"/>
</dbReference>
<dbReference type="InterPro" id="IPR050368">
    <property type="entry name" value="ClC-type_chloride_channel"/>
</dbReference>
<dbReference type="CDD" id="cd00400">
    <property type="entry name" value="Voltage_gated_ClC"/>
    <property type="match status" value="1"/>
</dbReference>
<keyword evidence="8" id="KW-0868">Chloride</keyword>
<evidence type="ECO:0000256" key="4">
    <source>
        <dbReference type="ARBA" id="ARBA00022989"/>
    </source>
</evidence>
<evidence type="ECO:0000256" key="8">
    <source>
        <dbReference type="ARBA" id="ARBA00023214"/>
    </source>
</evidence>
<keyword evidence="3 10" id="KW-0812">Transmembrane</keyword>
<evidence type="ECO:0000256" key="10">
    <source>
        <dbReference type="SAM" id="Phobius"/>
    </source>
</evidence>
<dbReference type="PANTHER" id="PTHR43427">
    <property type="entry name" value="CHLORIDE CHANNEL PROTEIN CLC-E"/>
    <property type="match status" value="1"/>
</dbReference>
<feature type="transmembrane region" description="Helical" evidence="10">
    <location>
        <begin position="335"/>
        <end position="360"/>
    </location>
</feature>
<keyword evidence="6 10" id="KW-0472">Membrane</keyword>
<dbReference type="SUPFAM" id="SSF81340">
    <property type="entry name" value="Clc chloride channel"/>
    <property type="match status" value="1"/>
</dbReference>
<evidence type="ECO:0000313" key="12">
    <source>
        <dbReference type="Proteomes" id="UP000767854"/>
    </source>
</evidence>
<feature type="transmembrane region" description="Helical" evidence="10">
    <location>
        <begin position="366"/>
        <end position="387"/>
    </location>
</feature>
<sequence>MRKTGSFFGNIIMAIGIGGFAGIGSIFFNIAIDGGVVLLNQLLLKSTLYYVLLPIMGGLLTLGLHHLFLKNDHSGVGIVQILVELDHIKTHFMKPFRVFIRVVAATITLIFGFSAGRFGPIVHLGASVGSNVGYRLKLSPETIRILIGCGAAAAISAVFRMPLFSAVFTLEVLYRKQFSDYFAPVVISAVVANQLGILIQGEPVVWHVDAFVIQDGFRLILLGLSTGGVGILYIYLINTFTEWFSKRNSRVINYLVGAVGIGLVAFLFPLNMELHAQTTIRVLMGEFSIALLIAIAMVKLFTTALTLGTGYIGGNFYPVVTIGAALGRIFGSSSAFSVLGMGGLISSYLNAPISGIIWILEFSGQFQMLIPALIVCALSVSTTHHFLNQDIFTVPFKLFNKEHEAVR</sequence>
<reference evidence="11 12" key="1">
    <citation type="submission" date="2021-01" db="EMBL/GenBank/DDBJ databases">
        <title>Genomic Encyclopedia of Type Strains, Phase IV (KMG-IV): sequencing the most valuable type-strain genomes for metagenomic binning, comparative biology and taxonomic classification.</title>
        <authorList>
            <person name="Goeker M."/>
        </authorList>
    </citation>
    <scope>NUCLEOTIDE SEQUENCE [LARGE SCALE GENOMIC DNA]</scope>
    <source>
        <strain evidence="11 12">DSM 24436</strain>
    </source>
</reference>
<evidence type="ECO:0000256" key="6">
    <source>
        <dbReference type="ARBA" id="ARBA00023136"/>
    </source>
</evidence>
<dbReference type="InterPro" id="IPR014743">
    <property type="entry name" value="Cl-channel_core"/>
</dbReference>
<keyword evidence="2" id="KW-0813">Transport</keyword>
<evidence type="ECO:0000256" key="7">
    <source>
        <dbReference type="ARBA" id="ARBA00023173"/>
    </source>
</evidence>
<evidence type="ECO:0000256" key="2">
    <source>
        <dbReference type="ARBA" id="ARBA00022448"/>
    </source>
</evidence>
<feature type="transmembrane region" description="Helical" evidence="10">
    <location>
        <begin position="7"/>
        <end position="28"/>
    </location>
</feature>
<proteinExistence type="predicted"/>
<evidence type="ECO:0000256" key="5">
    <source>
        <dbReference type="ARBA" id="ARBA00023065"/>
    </source>
</evidence>
<keyword evidence="4 10" id="KW-1133">Transmembrane helix</keyword>
<dbReference type="PANTHER" id="PTHR43427:SF6">
    <property type="entry name" value="CHLORIDE CHANNEL PROTEIN CLC-E"/>
    <property type="match status" value="1"/>
</dbReference>
<feature type="transmembrane region" description="Helical" evidence="10">
    <location>
        <begin position="251"/>
        <end position="269"/>
    </location>
</feature>
<dbReference type="EMBL" id="JAFBDT010000007">
    <property type="protein sequence ID" value="MBM7561715.1"/>
    <property type="molecule type" value="Genomic_DNA"/>
</dbReference>
<comment type="subcellular location">
    <subcellularLocation>
        <location evidence="1">Membrane</location>
        <topology evidence="1">Multi-pass membrane protein</topology>
    </subcellularLocation>
</comment>
<protein>
    <submittedName>
        <fullName evidence="11">CIC family chloride channel protein</fullName>
    </submittedName>
</protein>
<dbReference type="PRINTS" id="PR00762">
    <property type="entry name" value="CLCHANNEL"/>
</dbReference>
<evidence type="ECO:0000256" key="3">
    <source>
        <dbReference type="ARBA" id="ARBA00022692"/>
    </source>
</evidence>
<feature type="transmembrane region" description="Helical" evidence="10">
    <location>
        <begin position="181"/>
        <end position="199"/>
    </location>
</feature>
<feature type="transmembrane region" description="Helical" evidence="10">
    <location>
        <begin position="219"/>
        <end position="239"/>
    </location>
</feature>
<dbReference type="Pfam" id="PF00654">
    <property type="entry name" value="Voltage_CLC"/>
    <property type="match status" value="1"/>
</dbReference>
<name>A0ABS2MQP5_9FIRM</name>
<keyword evidence="5" id="KW-0406">Ion transport</keyword>
<keyword evidence="7" id="KW-0869">Chloride channel</keyword>
<feature type="transmembrane region" description="Helical" evidence="10">
    <location>
        <begin position="98"/>
        <end position="123"/>
    </location>
</feature>
<evidence type="ECO:0000313" key="11">
    <source>
        <dbReference type="EMBL" id="MBM7561715.1"/>
    </source>
</evidence>
<comment type="caution">
    <text evidence="11">The sequence shown here is derived from an EMBL/GenBank/DDBJ whole genome shotgun (WGS) entry which is preliminary data.</text>
</comment>
<gene>
    <name evidence="11" type="ORF">JOC49_001256</name>
</gene>
<feature type="transmembrane region" description="Helical" evidence="10">
    <location>
        <begin position="289"/>
        <end position="314"/>
    </location>
</feature>
<accession>A0ABS2MQP5</accession>
<feature type="transmembrane region" description="Helical" evidence="10">
    <location>
        <begin position="48"/>
        <end position="69"/>
    </location>
</feature>
<keyword evidence="12" id="KW-1185">Reference proteome</keyword>
<dbReference type="RefSeq" id="WP_204663487.1">
    <property type="nucleotide sequence ID" value="NZ_JAFBDT010000007.1"/>
</dbReference>
<feature type="transmembrane region" description="Helical" evidence="10">
    <location>
        <begin position="143"/>
        <end position="169"/>
    </location>
</feature>
<keyword evidence="9" id="KW-0407">Ion channel</keyword>
<dbReference type="Gene3D" id="1.10.3080.10">
    <property type="entry name" value="Clc chloride channel"/>
    <property type="match status" value="1"/>
</dbReference>
<evidence type="ECO:0000256" key="9">
    <source>
        <dbReference type="ARBA" id="ARBA00023303"/>
    </source>
</evidence>
<organism evidence="11 12">
    <name type="scientific">Fusibacter tunisiensis</name>
    <dbReference type="NCBI Taxonomy" id="1008308"/>
    <lineage>
        <taxon>Bacteria</taxon>
        <taxon>Bacillati</taxon>
        <taxon>Bacillota</taxon>
        <taxon>Clostridia</taxon>
        <taxon>Eubacteriales</taxon>
        <taxon>Eubacteriales Family XII. Incertae Sedis</taxon>
        <taxon>Fusibacter</taxon>
    </lineage>
</organism>
<evidence type="ECO:0000256" key="1">
    <source>
        <dbReference type="ARBA" id="ARBA00004141"/>
    </source>
</evidence>
<dbReference type="InterPro" id="IPR001807">
    <property type="entry name" value="ClC"/>
</dbReference>